<dbReference type="CDD" id="cd01335">
    <property type="entry name" value="Radical_SAM"/>
    <property type="match status" value="1"/>
</dbReference>
<reference evidence="7 8" key="1">
    <citation type="submission" date="2018-12" db="EMBL/GenBank/DDBJ databases">
        <authorList>
            <consortium name="Pathogen Informatics"/>
        </authorList>
    </citation>
    <scope>NUCLEOTIDE SEQUENCE [LARGE SCALE GENOMIC DNA]</scope>
    <source>
        <strain evidence="7 8">NCTC13079</strain>
    </source>
</reference>
<evidence type="ECO:0000259" key="6">
    <source>
        <dbReference type="PROSITE" id="PS51918"/>
    </source>
</evidence>
<gene>
    <name evidence="7" type="ORF">NCTC13079_01099</name>
</gene>
<dbReference type="OrthoDB" id="9777636at2"/>
<dbReference type="Gene3D" id="3.20.20.70">
    <property type="entry name" value="Aldolase class I"/>
    <property type="match status" value="1"/>
</dbReference>
<dbReference type="SMART" id="SM00729">
    <property type="entry name" value="Elp3"/>
    <property type="match status" value="1"/>
</dbReference>
<dbReference type="PANTHER" id="PTHR43409:SF4">
    <property type="entry name" value="RADICAL SAM SUPERFAMILY PROTEIN"/>
    <property type="match status" value="1"/>
</dbReference>
<dbReference type="KEGG" id="piv:NCTC13079_01099"/>
<dbReference type="Pfam" id="PF04055">
    <property type="entry name" value="Radical_SAM"/>
    <property type="match status" value="1"/>
</dbReference>
<comment type="cofactor">
    <cofactor evidence="1">
        <name>[4Fe-4S] cluster</name>
        <dbReference type="ChEBI" id="CHEBI:49883"/>
    </cofactor>
</comment>
<keyword evidence="8" id="KW-1185">Reference proteome</keyword>
<dbReference type="InterPro" id="IPR051198">
    <property type="entry name" value="BchE-like"/>
</dbReference>
<proteinExistence type="predicted"/>
<dbReference type="InterPro" id="IPR058240">
    <property type="entry name" value="rSAM_sf"/>
</dbReference>
<evidence type="ECO:0000256" key="3">
    <source>
        <dbReference type="ARBA" id="ARBA00022723"/>
    </source>
</evidence>
<evidence type="ECO:0000256" key="5">
    <source>
        <dbReference type="ARBA" id="ARBA00023014"/>
    </source>
</evidence>
<evidence type="ECO:0000313" key="8">
    <source>
        <dbReference type="Proteomes" id="UP000269544"/>
    </source>
</evidence>
<organism evidence="7 8">
    <name type="scientific">Aedoeadaptatus ivorii</name>
    <dbReference type="NCBI Taxonomy" id="54006"/>
    <lineage>
        <taxon>Bacteria</taxon>
        <taxon>Bacillati</taxon>
        <taxon>Bacillota</taxon>
        <taxon>Tissierellia</taxon>
        <taxon>Tissierellales</taxon>
        <taxon>Peptoniphilaceae</taxon>
        <taxon>Aedoeadaptatus</taxon>
    </lineage>
</organism>
<dbReference type="GO" id="GO:0046872">
    <property type="term" value="F:metal ion binding"/>
    <property type="evidence" value="ECO:0007669"/>
    <property type="project" value="UniProtKB-KW"/>
</dbReference>
<dbReference type="InterPro" id="IPR006638">
    <property type="entry name" value="Elp3/MiaA/NifB-like_rSAM"/>
</dbReference>
<name>A0A448V255_9FIRM</name>
<accession>A0A448V255</accession>
<dbReference type="RefSeq" id="WP_126465663.1">
    <property type="nucleotide sequence ID" value="NZ_JAUSWF010000003.1"/>
</dbReference>
<dbReference type="EMBL" id="LR134523">
    <property type="protein sequence ID" value="VEJ35910.1"/>
    <property type="molecule type" value="Genomic_DNA"/>
</dbReference>
<dbReference type="PANTHER" id="PTHR43409">
    <property type="entry name" value="ANAEROBIC MAGNESIUM-PROTOPORPHYRIN IX MONOMETHYL ESTER CYCLASE-RELATED"/>
    <property type="match status" value="1"/>
</dbReference>
<evidence type="ECO:0000256" key="2">
    <source>
        <dbReference type="ARBA" id="ARBA00022691"/>
    </source>
</evidence>
<keyword evidence="5" id="KW-0411">Iron-sulfur</keyword>
<evidence type="ECO:0000256" key="1">
    <source>
        <dbReference type="ARBA" id="ARBA00001966"/>
    </source>
</evidence>
<dbReference type="GO" id="GO:0003824">
    <property type="term" value="F:catalytic activity"/>
    <property type="evidence" value="ECO:0007669"/>
    <property type="project" value="InterPro"/>
</dbReference>
<dbReference type="InterPro" id="IPR007197">
    <property type="entry name" value="rSAM"/>
</dbReference>
<dbReference type="GO" id="GO:0051536">
    <property type="term" value="F:iron-sulfur cluster binding"/>
    <property type="evidence" value="ECO:0007669"/>
    <property type="project" value="UniProtKB-KW"/>
</dbReference>
<evidence type="ECO:0000313" key="7">
    <source>
        <dbReference type="EMBL" id="VEJ35910.1"/>
    </source>
</evidence>
<dbReference type="SFLD" id="SFLDG01082">
    <property type="entry name" value="B12-binding_domain_containing"/>
    <property type="match status" value="1"/>
</dbReference>
<keyword evidence="2" id="KW-0949">S-adenosyl-L-methionine</keyword>
<dbReference type="InterPro" id="IPR013785">
    <property type="entry name" value="Aldolase_TIM"/>
</dbReference>
<dbReference type="PROSITE" id="PS51918">
    <property type="entry name" value="RADICAL_SAM"/>
    <property type="match status" value="1"/>
</dbReference>
<protein>
    <submittedName>
        <fullName evidence="7">Coproporphyrinogen III oxidase</fullName>
    </submittedName>
</protein>
<dbReference type="SFLD" id="SFLDS00029">
    <property type="entry name" value="Radical_SAM"/>
    <property type="match status" value="1"/>
</dbReference>
<dbReference type="AlphaFoldDB" id="A0A448V255"/>
<dbReference type="Proteomes" id="UP000269544">
    <property type="component" value="Chromosome"/>
</dbReference>
<sequence length="292" mass="33179">MHYTGQTFRPPREAYTPLLEVTVGCSYNQCTYCAMYKDVTYRKAPEEQVLADLRELSVYADRIDRIFLENGDPFILSTEELLEIADRIYEHLPNVEIITCYASIVDLKNKTVEDLKRLRKAGYNQLYIGIETAHDPTLKKIKKGCTQADEYRELAKLEEAGIDWICMVMAGIAGQEDSFAHADETAKLLNTHQPLSVSPLTTTVHPGTELARMVADGEFQTLTEGEILEEEIRLLEKLDLKPRALFFGIHSYNTAPVIGRFSEKEEMLAKLRGVLEGMSEAERNARFVRTGY</sequence>
<dbReference type="SUPFAM" id="SSF102114">
    <property type="entry name" value="Radical SAM enzymes"/>
    <property type="match status" value="1"/>
</dbReference>
<evidence type="ECO:0000256" key="4">
    <source>
        <dbReference type="ARBA" id="ARBA00023004"/>
    </source>
</evidence>
<keyword evidence="4" id="KW-0408">Iron</keyword>
<keyword evidence="3" id="KW-0479">Metal-binding</keyword>
<dbReference type="SFLD" id="SFLDG01095">
    <property type="entry name" value="Uncharacterised_Radical_SAM_Su"/>
    <property type="match status" value="1"/>
</dbReference>
<feature type="domain" description="Radical SAM core" evidence="6">
    <location>
        <begin position="11"/>
        <end position="241"/>
    </location>
</feature>